<dbReference type="EMBL" id="JAHESF010000005">
    <property type="protein sequence ID" value="MBT1696571.1"/>
    <property type="molecule type" value="Genomic_DNA"/>
</dbReference>
<protein>
    <submittedName>
        <fullName evidence="1">Uncharacterized protein</fullName>
    </submittedName>
</protein>
<accession>A0AAP2DHQ6</accession>
<dbReference type="AlphaFoldDB" id="A0AAP2DHQ6"/>
<keyword evidence="2" id="KW-1185">Reference proteome</keyword>
<dbReference type="Proteomes" id="UP001319200">
    <property type="component" value="Unassembled WGS sequence"/>
</dbReference>
<evidence type="ECO:0000313" key="1">
    <source>
        <dbReference type="EMBL" id="MBT1696571.1"/>
    </source>
</evidence>
<comment type="caution">
    <text evidence="1">The sequence shown here is derived from an EMBL/GenBank/DDBJ whole genome shotgun (WGS) entry which is preliminary data.</text>
</comment>
<name>A0AAP2DHQ6_9BACT</name>
<evidence type="ECO:0000313" key="2">
    <source>
        <dbReference type="Proteomes" id="UP001319200"/>
    </source>
</evidence>
<dbReference type="PROSITE" id="PS51257">
    <property type="entry name" value="PROKAR_LIPOPROTEIN"/>
    <property type="match status" value="1"/>
</dbReference>
<gene>
    <name evidence="1" type="ORF">KK083_06790</name>
</gene>
<sequence>MKTFRKNILLNALVVLIGLTSCFDEKEEDYKIIGAVGTVSVMTVTKSTPTVGEQITVNIRYFSENVAVKQLRLTQTIGSDVTVVATKDVTGFDINNSYVDTFTYTVPAAPLNTVIKLTTEIETVNNLTNSAKFVNITVK</sequence>
<dbReference type="RefSeq" id="WP_254161851.1">
    <property type="nucleotide sequence ID" value="NZ_JAHESF010000005.1"/>
</dbReference>
<reference evidence="1 2" key="1">
    <citation type="submission" date="2021-05" db="EMBL/GenBank/DDBJ databases">
        <title>A Polyphasic approach of four new species of the genus Ohtaekwangia: Ohtaekwangia histidinii sp. nov., Ohtaekwangia cretensis sp. nov., Ohtaekwangia indiensis sp. nov., Ohtaekwangia reichenbachii sp. nov. from diverse environment.</title>
        <authorList>
            <person name="Octaviana S."/>
        </authorList>
    </citation>
    <scope>NUCLEOTIDE SEQUENCE [LARGE SCALE GENOMIC DNA]</scope>
    <source>
        <strain evidence="1 2">PWU4</strain>
    </source>
</reference>
<proteinExistence type="predicted"/>
<organism evidence="1 2">
    <name type="scientific">Chryseosolibacter histidini</name>
    <dbReference type="NCBI Taxonomy" id="2782349"/>
    <lineage>
        <taxon>Bacteria</taxon>
        <taxon>Pseudomonadati</taxon>
        <taxon>Bacteroidota</taxon>
        <taxon>Cytophagia</taxon>
        <taxon>Cytophagales</taxon>
        <taxon>Chryseotaleaceae</taxon>
        <taxon>Chryseosolibacter</taxon>
    </lineage>
</organism>